<dbReference type="RefSeq" id="WP_275613958.1">
    <property type="nucleotide sequence ID" value="NZ_JARFVB010000001.1"/>
</dbReference>
<dbReference type="PANTHER" id="PTHR45632">
    <property type="entry name" value="LD33804P"/>
    <property type="match status" value="1"/>
</dbReference>
<dbReference type="SUPFAM" id="SSF49464">
    <property type="entry name" value="Carboxypeptidase regulatory domain-like"/>
    <property type="match status" value="1"/>
</dbReference>
<evidence type="ECO:0000256" key="1">
    <source>
        <dbReference type="ARBA" id="ARBA00022441"/>
    </source>
</evidence>
<comment type="caution">
    <text evidence="3">The sequence shown here is derived from an EMBL/GenBank/DDBJ whole genome shotgun (WGS) entry which is preliminary data.</text>
</comment>
<dbReference type="PROSITE" id="PS51257">
    <property type="entry name" value="PROKAR_LIPOPROTEIN"/>
    <property type="match status" value="1"/>
</dbReference>
<sequence length="455" mass="51874">MDLTKAIISSIFFIGCFTITAQNINGVVIDSETKKPLKGVNIYLKNSSVGTESDDDGKWFLENTITKGPILFTHLGYHTSSYDLKEFLDKQRDTIFLIPKEEQLDEVKVAGRRKMRDKIKVEKLAPMHYALTGFGSTIVDGKIYVIGGDQSINNDDFRKGFEQLSEMDPSQFSDPMVFAKMALSQSTSWESYSDKLQIYNISKDSWIKSNTEFSKRAYHSIVPLNGKIYVIGGKTISDNGLFEYLANTIDVYDIAKDTVLVDYVNPHQASSPLGIAYGNDILLIGGSTKMTKNDKKTFTNKMHFYNVTSGNWYELDNMPVGLETDGALVNNKLYIAVNDKNDRKILHQFDLINGKWKKLEELELSFENAKFTQGNGILYIYQKEILFTYDPKYGELKKYFLSVDAENPNIHYYKNHIYILGGKQSRDFSDKTSNEVFRIDLKELQYTRPVSTTTL</sequence>
<dbReference type="Proteomes" id="UP001221366">
    <property type="component" value="Unassembled WGS sequence"/>
</dbReference>
<evidence type="ECO:0000313" key="4">
    <source>
        <dbReference type="Proteomes" id="UP001221366"/>
    </source>
</evidence>
<dbReference type="SUPFAM" id="SSF117281">
    <property type="entry name" value="Kelch motif"/>
    <property type="match status" value="1"/>
</dbReference>
<accession>A0ABT5XUZ6</accession>
<keyword evidence="1" id="KW-0880">Kelch repeat</keyword>
<dbReference type="Gene3D" id="2.60.40.1120">
    <property type="entry name" value="Carboxypeptidase-like, regulatory domain"/>
    <property type="match status" value="1"/>
</dbReference>
<dbReference type="InterPro" id="IPR008969">
    <property type="entry name" value="CarboxyPept-like_regulatory"/>
</dbReference>
<evidence type="ECO:0000313" key="3">
    <source>
        <dbReference type="EMBL" id="MDF0714672.1"/>
    </source>
</evidence>
<dbReference type="InterPro" id="IPR015915">
    <property type="entry name" value="Kelch-typ_b-propeller"/>
</dbReference>
<keyword evidence="2" id="KW-0677">Repeat</keyword>
<dbReference type="Gene3D" id="2.120.10.80">
    <property type="entry name" value="Kelch-type beta propeller"/>
    <property type="match status" value="1"/>
</dbReference>
<evidence type="ECO:0000256" key="2">
    <source>
        <dbReference type="ARBA" id="ARBA00022737"/>
    </source>
</evidence>
<protein>
    <submittedName>
        <fullName evidence="3">Carboxypeptidase-like regulatory domain-containing protein</fullName>
    </submittedName>
</protein>
<reference evidence="3 4" key="1">
    <citation type="submission" date="2023-03" db="EMBL/GenBank/DDBJ databases">
        <title>Muricauda XX sp. nov. and Muricauda XXX sp. nov., two novel species isolated from Okinawa Trough.</title>
        <authorList>
            <person name="Cao W."/>
            <person name="Deng X."/>
        </authorList>
    </citation>
    <scope>NUCLEOTIDE SEQUENCE [LARGE SCALE GENOMIC DNA]</scope>
    <source>
        <strain evidence="3 4">334s03</strain>
    </source>
</reference>
<gene>
    <name evidence="3" type="ORF">PY092_00805</name>
</gene>
<dbReference type="EMBL" id="JARFVB010000001">
    <property type="protein sequence ID" value="MDF0714672.1"/>
    <property type="molecule type" value="Genomic_DNA"/>
</dbReference>
<dbReference type="Pfam" id="PF13715">
    <property type="entry name" value="CarbopepD_reg_2"/>
    <property type="match status" value="1"/>
</dbReference>
<keyword evidence="4" id="KW-1185">Reference proteome</keyword>
<name>A0ABT5XUZ6_9FLAO</name>
<proteinExistence type="predicted"/>
<organism evidence="3 4">
    <name type="scientific">Flagellimonas yonaguniensis</name>
    <dbReference type="NCBI Taxonomy" id="3031325"/>
    <lineage>
        <taxon>Bacteria</taxon>
        <taxon>Pseudomonadati</taxon>
        <taxon>Bacteroidota</taxon>
        <taxon>Flavobacteriia</taxon>
        <taxon>Flavobacteriales</taxon>
        <taxon>Flavobacteriaceae</taxon>
        <taxon>Flagellimonas</taxon>
    </lineage>
</organism>
<dbReference type="PANTHER" id="PTHR45632:SF3">
    <property type="entry name" value="KELCH-LIKE PROTEIN 32"/>
    <property type="match status" value="1"/>
</dbReference>